<dbReference type="AlphaFoldDB" id="X1THE6"/>
<evidence type="ECO:0000256" key="1">
    <source>
        <dbReference type="ARBA" id="ARBA00000085"/>
    </source>
</evidence>
<reference evidence="7" key="1">
    <citation type="journal article" date="2014" name="Front. Microbiol.">
        <title>High frequency of phylogenetically diverse reductive dehalogenase-homologous genes in deep subseafloor sedimentary metagenomes.</title>
        <authorList>
            <person name="Kawai M."/>
            <person name="Futagami T."/>
            <person name="Toyoda A."/>
            <person name="Takaki Y."/>
            <person name="Nishi S."/>
            <person name="Hori S."/>
            <person name="Arai W."/>
            <person name="Tsubouchi T."/>
            <person name="Morono Y."/>
            <person name="Uchiyama I."/>
            <person name="Ito T."/>
            <person name="Fujiyama A."/>
            <person name="Inagaki F."/>
            <person name="Takami H."/>
        </authorList>
    </citation>
    <scope>NUCLEOTIDE SEQUENCE</scope>
    <source>
        <strain evidence="7">Expedition CK06-06</strain>
    </source>
</reference>
<comment type="caution">
    <text evidence="7">The sequence shown here is derived from an EMBL/GenBank/DDBJ whole genome shotgun (WGS) entry which is preliminary data.</text>
</comment>
<dbReference type="GO" id="GO:0004673">
    <property type="term" value="F:protein histidine kinase activity"/>
    <property type="evidence" value="ECO:0007669"/>
    <property type="project" value="UniProtKB-EC"/>
</dbReference>
<evidence type="ECO:0000256" key="2">
    <source>
        <dbReference type="ARBA" id="ARBA00012438"/>
    </source>
</evidence>
<dbReference type="PANTHER" id="PTHR43304:SF1">
    <property type="entry name" value="PAC DOMAIN-CONTAINING PROTEIN"/>
    <property type="match status" value="1"/>
</dbReference>
<dbReference type="EC" id="2.7.13.3" evidence="2"/>
<evidence type="ECO:0000256" key="4">
    <source>
        <dbReference type="ARBA" id="ARBA00022679"/>
    </source>
</evidence>
<dbReference type="NCBIfam" id="TIGR00229">
    <property type="entry name" value="sensory_box"/>
    <property type="match status" value="2"/>
</dbReference>
<dbReference type="EMBL" id="BARW01007360">
    <property type="protein sequence ID" value="GAI86970.1"/>
    <property type="molecule type" value="Genomic_DNA"/>
</dbReference>
<keyword evidence="4" id="KW-0808">Transferase</keyword>
<dbReference type="InterPro" id="IPR052162">
    <property type="entry name" value="Sensor_kinase/Photoreceptor"/>
</dbReference>
<dbReference type="CDD" id="cd00130">
    <property type="entry name" value="PAS"/>
    <property type="match status" value="2"/>
</dbReference>
<feature type="domain" description="PAS" evidence="6">
    <location>
        <begin position="175"/>
        <end position="245"/>
    </location>
</feature>
<keyword evidence="3" id="KW-0597">Phosphoprotein</keyword>
<sequence>MEDRDKDKELLINELMGLHKKIAELEYVNARHKQTEKKLAKSEELYRLIAESTSDVISLTTFNLHPVFTHVSPSVKVSTGYEPEELLGKSPFEFIHPDDKNKLFPILKNYVNAKIKKFLTGKELPTTKRIEFRFKDKEGNWRDFQSTGNIVGNKLLFINRDITESKLIEEKLNKSEEQYRTMIEHSNDFIWALDKQGNFTYFNKIAEKISGYKIKDFAGKSFTLILHPEELSKVKEIFFKTLSGKSQHYEVKCFKKNRSIFILSVNTTPIFKSG</sequence>
<gene>
    <name evidence="7" type="ORF">S12H4_15346</name>
</gene>
<dbReference type="InterPro" id="IPR035965">
    <property type="entry name" value="PAS-like_dom_sf"/>
</dbReference>
<dbReference type="InterPro" id="IPR013655">
    <property type="entry name" value="PAS_fold_3"/>
</dbReference>
<proteinExistence type="predicted"/>
<evidence type="ECO:0000256" key="5">
    <source>
        <dbReference type="ARBA" id="ARBA00022777"/>
    </source>
</evidence>
<organism evidence="7">
    <name type="scientific">marine sediment metagenome</name>
    <dbReference type="NCBI Taxonomy" id="412755"/>
    <lineage>
        <taxon>unclassified sequences</taxon>
        <taxon>metagenomes</taxon>
        <taxon>ecological metagenomes</taxon>
    </lineage>
</organism>
<dbReference type="SUPFAM" id="SSF55785">
    <property type="entry name" value="PYP-like sensor domain (PAS domain)"/>
    <property type="match status" value="2"/>
</dbReference>
<evidence type="ECO:0000259" key="6">
    <source>
        <dbReference type="PROSITE" id="PS50112"/>
    </source>
</evidence>
<protein>
    <recommendedName>
        <fullName evidence="2">histidine kinase</fullName>
        <ecNumber evidence="2">2.7.13.3</ecNumber>
    </recommendedName>
</protein>
<dbReference type="Pfam" id="PF08447">
    <property type="entry name" value="PAS_3"/>
    <property type="match status" value="1"/>
</dbReference>
<dbReference type="SMART" id="SM00091">
    <property type="entry name" value="PAS"/>
    <property type="match status" value="2"/>
</dbReference>
<feature type="domain" description="PAS" evidence="6">
    <location>
        <begin position="42"/>
        <end position="114"/>
    </location>
</feature>
<name>X1THE6_9ZZZZ</name>
<dbReference type="GO" id="GO:0006355">
    <property type="term" value="P:regulation of DNA-templated transcription"/>
    <property type="evidence" value="ECO:0007669"/>
    <property type="project" value="InterPro"/>
</dbReference>
<dbReference type="PROSITE" id="PS50112">
    <property type="entry name" value="PAS"/>
    <property type="match status" value="2"/>
</dbReference>
<dbReference type="Pfam" id="PF00989">
    <property type="entry name" value="PAS"/>
    <property type="match status" value="1"/>
</dbReference>
<dbReference type="InterPro" id="IPR013767">
    <property type="entry name" value="PAS_fold"/>
</dbReference>
<dbReference type="PANTHER" id="PTHR43304">
    <property type="entry name" value="PHYTOCHROME-LIKE PROTEIN CPH1"/>
    <property type="match status" value="1"/>
</dbReference>
<evidence type="ECO:0000313" key="7">
    <source>
        <dbReference type="EMBL" id="GAI86970.1"/>
    </source>
</evidence>
<keyword evidence="5" id="KW-0418">Kinase</keyword>
<feature type="non-terminal residue" evidence="7">
    <location>
        <position position="274"/>
    </location>
</feature>
<comment type="catalytic activity">
    <reaction evidence="1">
        <text>ATP + protein L-histidine = ADP + protein N-phospho-L-histidine.</text>
        <dbReference type="EC" id="2.7.13.3"/>
    </reaction>
</comment>
<accession>X1THE6</accession>
<dbReference type="Gene3D" id="3.30.450.20">
    <property type="entry name" value="PAS domain"/>
    <property type="match status" value="2"/>
</dbReference>
<evidence type="ECO:0000256" key="3">
    <source>
        <dbReference type="ARBA" id="ARBA00022553"/>
    </source>
</evidence>
<dbReference type="InterPro" id="IPR000014">
    <property type="entry name" value="PAS"/>
</dbReference>